<comment type="caution">
    <text evidence="1">The sequence shown here is derived from an EMBL/GenBank/DDBJ whole genome shotgun (WGS) entry which is preliminary data.</text>
</comment>
<dbReference type="Proteomes" id="UP001172386">
    <property type="component" value="Unassembled WGS sequence"/>
</dbReference>
<accession>A0ACC3A293</accession>
<reference evidence="1" key="1">
    <citation type="submission" date="2022-10" db="EMBL/GenBank/DDBJ databases">
        <title>Culturing micro-colonial fungi from biological soil crusts in the Mojave desert and describing Neophaeococcomyces mojavensis, and introducing the new genera and species Taxawa tesnikishii.</title>
        <authorList>
            <person name="Kurbessoian T."/>
            <person name="Stajich J.E."/>
        </authorList>
    </citation>
    <scope>NUCLEOTIDE SEQUENCE</scope>
    <source>
        <strain evidence="1">JES_112</strain>
    </source>
</reference>
<organism evidence="1 2">
    <name type="scientific">Neophaeococcomyces mojaviensis</name>
    <dbReference type="NCBI Taxonomy" id="3383035"/>
    <lineage>
        <taxon>Eukaryota</taxon>
        <taxon>Fungi</taxon>
        <taxon>Dikarya</taxon>
        <taxon>Ascomycota</taxon>
        <taxon>Pezizomycotina</taxon>
        <taxon>Eurotiomycetes</taxon>
        <taxon>Chaetothyriomycetidae</taxon>
        <taxon>Chaetothyriales</taxon>
        <taxon>Chaetothyriales incertae sedis</taxon>
        <taxon>Neophaeococcomyces</taxon>
    </lineage>
</organism>
<dbReference type="EMBL" id="JAPDRQ010000126">
    <property type="protein sequence ID" value="KAJ9654256.1"/>
    <property type="molecule type" value="Genomic_DNA"/>
</dbReference>
<evidence type="ECO:0000313" key="1">
    <source>
        <dbReference type="EMBL" id="KAJ9654256.1"/>
    </source>
</evidence>
<gene>
    <name evidence="1" type="ORF">H2198_006656</name>
</gene>
<name>A0ACC3A293_9EURO</name>
<evidence type="ECO:0000313" key="2">
    <source>
        <dbReference type="Proteomes" id="UP001172386"/>
    </source>
</evidence>
<protein>
    <submittedName>
        <fullName evidence="1">Uncharacterized protein</fullName>
    </submittedName>
</protein>
<proteinExistence type="predicted"/>
<sequence length="797" mass="89008">MASDTIKPSNLGDLVENGLPQGTKDVASKHEYMTIQNELQFSTELNVTHDGMIDAFVTNLDPTAEDGLQQKIITDIRTLGKDCKWDVYTSAKPSKSDIFINRAKPVSLSSDGTAIRIGSRLFMSSKHESVSPNHFDVPELSLYVDHIERQGRFMFVTSRQKIMDVPKNDDKEANAATKPGQDDKPNKKGPTSSPDSSVATDSDDSNPSSEAESEALSAYESWSEASTDYSESEILRDTRTQYAPTPGDKKQGSGNGTSSDSEDGSSSASNASNDSDTSGSDDESVAAPNMRYAHVMDDEEEEEAIYGMLWGSDPDEPEFDGDEFNGAFASDSDEEDAYNGTRADSASQSDSEDEEEVKQEDDTKKQDKTANKTNEANAIKDDQCTTGPEVKNAISTDENEATRSQLSETKDKDETNALTEGKEEEEPEAIGELVSQLHVYDLSSTPPERVLRFRRDTSQLLRDSPLAVHPTKSLVIWPLGDNNILFADYKYNTYFIRKFRVSRFWSQHVSISCRFSSGGQYLHVAALEMRRNLPVKPKKDKGKKESNKNKTENKEEQRKMKEEKEQPECDLLVSTYRLSERKTTRCPPLLVHQVRLPLGRIYLARGLPTFTWVPEEVFVTYGMSEELKVFKISLFKTEPLRNGNPMPSIHVPNTPITIGELDARREIYFLPPCAMERRARVVITKQQPALKKFAASEKMTETRPEGEALKLEDTQIPCDSSVTMDNTCASQEAQDLTSDDGHYRNIIRYLNVEEDLKGWRSADNTLLGQSVLGDGVGQMDVDMVKFDQTDDCECCDD</sequence>
<keyword evidence="2" id="KW-1185">Reference proteome</keyword>